<dbReference type="GO" id="GO:0005525">
    <property type="term" value="F:GTP binding"/>
    <property type="evidence" value="ECO:0007669"/>
    <property type="project" value="UniProtKB-KW"/>
</dbReference>
<dbReference type="GO" id="GO:0051301">
    <property type="term" value="P:cell division"/>
    <property type="evidence" value="ECO:0007669"/>
    <property type="project" value="TreeGrafter"/>
</dbReference>
<dbReference type="InterPro" id="IPR045061">
    <property type="entry name" value="FtsZ/CetZ"/>
</dbReference>
<dbReference type="RefSeq" id="WP_345861746.1">
    <property type="nucleotide sequence ID" value="NZ_CP032664.1"/>
</dbReference>
<dbReference type="PRINTS" id="PR00423">
    <property type="entry name" value="CELLDVISFTSZ"/>
</dbReference>
<keyword evidence="1" id="KW-0547">Nucleotide-binding</keyword>
<proteinExistence type="predicted"/>
<evidence type="ECO:0000256" key="2">
    <source>
        <dbReference type="ARBA" id="ARBA00023134"/>
    </source>
</evidence>
<evidence type="ECO:0000313" key="3">
    <source>
        <dbReference type="EMBL" id="QQO82124.1"/>
    </source>
</evidence>
<dbReference type="InterPro" id="IPR036525">
    <property type="entry name" value="Tubulin/FtsZ_GTPase_sf"/>
</dbReference>
<sequence length="327" mass="35322">MTEPTLLDNEPVFLIADSEGLTTDSLSNAIYVPQILVIGVGDLGCYIGASLLKQQFDRLSGLLVSRKPNLLSVIDCADTLLVHTDAETPFDEDGIYCARLLIEKADLVLLVGALGGSSDAPLVSLAEYCNRLNVPVVGTVVLPFAFEGKPKNNKANEALLTLNSICNGMLVLPNDRLKLALSPNTSAFDALNAGNLFISELLRDLLQVLGQTGLINLDFNDFITFIRDARTLAPFRVSFSNGEIDWTSLIANQFKSSLLADVRLETVTSALVHFSVSADFSLGLMHEFLDALYETCPKLQQVLSGVTVMQADTGKLKVLLITSSARL</sequence>
<dbReference type="EMBL" id="CP032664">
    <property type="protein sequence ID" value="QQO82124.1"/>
    <property type="molecule type" value="Genomic_DNA"/>
</dbReference>
<evidence type="ECO:0008006" key="4">
    <source>
        <dbReference type="Google" id="ProtNLM"/>
    </source>
</evidence>
<dbReference type="InterPro" id="IPR008280">
    <property type="entry name" value="Tub_FtsZ_C"/>
</dbReference>
<dbReference type="Gene3D" id="3.40.50.1440">
    <property type="entry name" value="Tubulin/FtsZ, GTPase domain"/>
    <property type="match status" value="1"/>
</dbReference>
<name>A0A7T8E996_9GAMM</name>
<dbReference type="GO" id="GO:0032153">
    <property type="term" value="C:cell division site"/>
    <property type="evidence" value="ECO:0007669"/>
    <property type="project" value="TreeGrafter"/>
</dbReference>
<dbReference type="AlphaFoldDB" id="A0A7T8E996"/>
<dbReference type="SUPFAM" id="SSF52490">
    <property type="entry name" value="Tubulin nucleotide-binding domain-like"/>
    <property type="match status" value="1"/>
</dbReference>
<dbReference type="PANTHER" id="PTHR30314">
    <property type="entry name" value="CELL DIVISION PROTEIN FTSZ-RELATED"/>
    <property type="match status" value="1"/>
</dbReference>
<dbReference type="GO" id="GO:0003924">
    <property type="term" value="F:GTPase activity"/>
    <property type="evidence" value="ECO:0007669"/>
    <property type="project" value="InterPro"/>
</dbReference>
<dbReference type="PANTHER" id="PTHR30314:SF3">
    <property type="entry name" value="MITOCHONDRIAL DIVISION PROTEIN FSZA"/>
    <property type="match status" value="1"/>
</dbReference>
<keyword evidence="2" id="KW-0342">GTP-binding</keyword>
<evidence type="ECO:0000256" key="1">
    <source>
        <dbReference type="ARBA" id="ARBA00022741"/>
    </source>
</evidence>
<organism evidence="3">
    <name type="scientific">Shewanella algae</name>
    <dbReference type="NCBI Taxonomy" id="38313"/>
    <lineage>
        <taxon>Bacteria</taxon>
        <taxon>Pseudomonadati</taxon>
        <taxon>Pseudomonadota</taxon>
        <taxon>Gammaproteobacteria</taxon>
        <taxon>Alteromonadales</taxon>
        <taxon>Shewanellaceae</taxon>
        <taxon>Shewanella</taxon>
    </lineage>
</organism>
<accession>A0A7T8E996</accession>
<reference evidence="3" key="1">
    <citation type="submission" date="2018-09" db="EMBL/GenBank/DDBJ databases">
        <title>Genome sequencing and analysis.</title>
        <authorList>
            <person name="Huang Y.-T."/>
        </authorList>
    </citation>
    <scope>NUCLEOTIDE SEQUENCE</scope>
    <source>
        <strain evidence="3">HIDE</strain>
    </source>
</reference>
<dbReference type="SUPFAM" id="SSF55307">
    <property type="entry name" value="Tubulin C-terminal domain-like"/>
    <property type="match status" value="1"/>
</dbReference>
<dbReference type="GO" id="GO:0005737">
    <property type="term" value="C:cytoplasm"/>
    <property type="evidence" value="ECO:0007669"/>
    <property type="project" value="TreeGrafter"/>
</dbReference>
<gene>
    <name evidence="3" type="ORF">D7032_01965</name>
</gene>
<protein>
    <recommendedName>
        <fullName evidence="4">Tubulin/FtsZ GTPase domain-containing protein</fullName>
    </recommendedName>
</protein>
<dbReference type="InterPro" id="IPR003008">
    <property type="entry name" value="Tubulin_FtsZ_GTPase"/>
</dbReference>